<sequence>MLYRCGLLSTFRRSFPRRGLHDESQPPFIAEGSWGDQTPEGVNKDEGESAGQRRPKPSNWEGLNIFKEGKAPVEKPDDEYPDWIWALARPQRTRTELMKEAELAFRHGGEYPKTRESQRVEIVLRLLRAPIFDEVYSDKRAQTLPESLNTGEEEVKKRLTEAERSRLFKIAIKQRALRQQLTAGEPSKGNGEDETSVSPTEGSK</sequence>
<gene>
    <name evidence="2" type="ORF">NDN08_007199</name>
</gene>
<accession>A0AAV8UFU5</accession>
<evidence type="ECO:0000256" key="1">
    <source>
        <dbReference type="SAM" id="MobiDB-lite"/>
    </source>
</evidence>
<evidence type="ECO:0000313" key="2">
    <source>
        <dbReference type="EMBL" id="KAJ8901353.1"/>
    </source>
</evidence>
<comment type="caution">
    <text evidence="2">The sequence shown here is derived from an EMBL/GenBank/DDBJ whole genome shotgun (WGS) entry which is preliminary data.</text>
</comment>
<reference evidence="2 3" key="1">
    <citation type="journal article" date="2023" name="Nat. Commun.">
        <title>Origin of minicircular mitochondrial genomes in red algae.</title>
        <authorList>
            <person name="Lee Y."/>
            <person name="Cho C.H."/>
            <person name="Lee Y.M."/>
            <person name="Park S.I."/>
            <person name="Yang J.H."/>
            <person name="West J.A."/>
            <person name="Bhattacharya D."/>
            <person name="Yoon H.S."/>
        </authorList>
    </citation>
    <scope>NUCLEOTIDE SEQUENCE [LARGE SCALE GENOMIC DNA]</scope>
    <source>
        <strain evidence="2 3">CCMP1338</strain>
        <tissue evidence="2">Whole cell</tissue>
    </source>
</reference>
<organism evidence="2 3">
    <name type="scientific">Rhodosorus marinus</name>
    <dbReference type="NCBI Taxonomy" id="101924"/>
    <lineage>
        <taxon>Eukaryota</taxon>
        <taxon>Rhodophyta</taxon>
        <taxon>Stylonematophyceae</taxon>
        <taxon>Stylonematales</taxon>
        <taxon>Stylonemataceae</taxon>
        <taxon>Rhodosorus</taxon>
    </lineage>
</organism>
<dbReference type="Proteomes" id="UP001157974">
    <property type="component" value="Unassembled WGS sequence"/>
</dbReference>
<dbReference type="InterPro" id="IPR013870">
    <property type="entry name" value="Ribosomal_mL54"/>
</dbReference>
<dbReference type="EMBL" id="JAMWBK010000011">
    <property type="protein sequence ID" value="KAJ8901353.1"/>
    <property type="molecule type" value="Genomic_DNA"/>
</dbReference>
<keyword evidence="3" id="KW-1185">Reference proteome</keyword>
<name>A0AAV8UFU5_9RHOD</name>
<protein>
    <submittedName>
        <fullName evidence="2">Uncharacterized protein</fullName>
    </submittedName>
</protein>
<proteinExistence type="predicted"/>
<dbReference type="AlphaFoldDB" id="A0AAV8UFU5"/>
<feature type="region of interest" description="Disordered" evidence="1">
    <location>
        <begin position="18"/>
        <end position="68"/>
    </location>
</feature>
<dbReference type="Pfam" id="PF08561">
    <property type="entry name" value="Ribosomal_L37"/>
    <property type="match status" value="1"/>
</dbReference>
<feature type="region of interest" description="Disordered" evidence="1">
    <location>
        <begin position="179"/>
        <end position="204"/>
    </location>
</feature>
<evidence type="ECO:0000313" key="3">
    <source>
        <dbReference type="Proteomes" id="UP001157974"/>
    </source>
</evidence>